<evidence type="ECO:0000313" key="1">
    <source>
        <dbReference type="EMBL" id="WOL08252.1"/>
    </source>
</evidence>
<dbReference type="Proteomes" id="UP001327560">
    <property type="component" value="Chromosome 5"/>
</dbReference>
<dbReference type="AlphaFoldDB" id="A0AAQ3KLQ9"/>
<accession>A0AAQ3KLQ9</accession>
<dbReference type="EMBL" id="CP136894">
    <property type="protein sequence ID" value="WOL08252.1"/>
    <property type="molecule type" value="Genomic_DNA"/>
</dbReference>
<reference evidence="1 2" key="1">
    <citation type="submission" date="2023-10" db="EMBL/GenBank/DDBJ databases">
        <title>Chromosome-scale genome assembly provides insights into flower coloration mechanisms of Canna indica.</title>
        <authorList>
            <person name="Li C."/>
        </authorList>
    </citation>
    <scope>NUCLEOTIDE SEQUENCE [LARGE SCALE GENOMIC DNA]</scope>
    <source>
        <tissue evidence="1">Flower</tissue>
    </source>
</reference>
<keyword evidence="2" id="KW-1185">Reference proteome</keyword>
<sequence>MPVVNKWAKCVFNVVGFISTLNLEEGFFIFCLRDSDSYSNILIGGPFSLRGNMIWLIPWRPLFRPWFESFSSAPICVRLIGLPMELWNVDSVSLIAASLSKVLAIDHRSFSFQRGRYIRVCIEINLSLPLQQGLWIEEPEKEFFQPITYKNLPSVCYAYGRIGHQEVDCTPLNLHPPPRMLKLQLPCISIPHRPLFST</sequence>
<gene>
    <name evidence="1" type="ORF">Cni_G17004</name>
</gene>
<dbReference type="PANTHER" id="PTHR31286:SF99">
    <property type="entry name" value="DUF4283 DOMAIN-CONTAINING PROTEIN"/>
    <property type="match status" value="1"/>
</dbReference>
<dbReference type="InterPro" id="IPR040256">
    <property type="entry name" value="At4g02000-like"/>
</dbReference>
<protein>
    <recommendedName>
        <fullName evidence="3">DUF4283 domain-containing protein</fullName>
    </recommendedName>
</protein>
<name>A0AAQ3KLQ9_9LILI</name>
<dbReference type="PANTHER" id="PTHR31286">
    <property type="entry name" value="GLYCINE-RICH CELL WALL STRUCTURAL PROTEIN 1.8-LIKE"/>
    <property type="match status" value="1"/>
</dbReference>
<organism evidence="1 2">
    <name type="scientific">Canna indica</name>
    <name type="common">Indian-shot</name>
    <dbReference type="NCBI Taxonomy" id="4628"/>
    <lineage>
        <taxon>Eukaryota</taxon>
        <taxon>Viridiplantae</taxon>
        <taxon>Streptophyta</taxon>
        <taxon>Embryophyta</taxon>
        <taxon>Tracheophyta</taxon>
        <taxon>Spermatophyta</taxon>
        <taxon>Magnoliopsida</taxon>
        <taxon>Liliopsida</taxon>
        <taxon>Zingiberales</taxon>
        <taxon>Cannaceae</taxon>
        <taxon>Canna</taxon>
    </lineage>
</organism>
<proteinExistence type="predicted"/>
<evidence type="ECO:0000313" key="2">
    <source>
        <dbReference type="Proteomes" id="UP001327560"/>
    </source>
</evidence>
<evidence type="ECO:0008006" key="3">
    <source>
        <dbReference type="Google" id="ProtNLM"/>
    </source>
</evidence>